<evidence type="ECO:0000259" key="11">
    <source>
        <dbReference type="Pfam" id="PF13796"/>
    </source>
</evidence>
<dbReference type="PANTHER" id="PTHR24421:SF10">
    <property type="entry name" value="NITRATE_NITRITE SENSOR PROTEIN NARQ"/>
    <property type="match status" value="1"/>
</dbReference>
<dbReference type="EMBL" id="RJMB01000018">
    <property type="protein sequence ID" value="RNL83250.1"/>
    <property type="molecule type" value="Genomic_DNA"/>
</dbReference>
<dbReference type="GO" id="GO:0005524">
    <property type="term" value="F:ATP binding"/>
    <property type="evidence" value="ECO:0007669"/>
    <property type="project" value="UniProtKB-KW"/>
</dbReference>
<comment type="caution">
    <text evidence="12">The sequence shown here is derived from an EMBL/GenBank/DDBJ whole genome shotgun (WGS) entry which is preliminary data.</text>
</comment>
<dbReference type="GO" id="GO:0046983">
    <property type="term" value="F:protein dimerization activity"/>
    <property type="evidence" value="ECO:0007669"/>
    <property type="project" value="InterPro"/>
</dbReference>
<reference evidence="12 13" key="1">
    <citation type="submission" date="2018-11" db="EMBL/GenBank/DDBJ databases">
        <title>The genome draft of YIM 96095.</title>
        <authorList>
            <person name="Tang S.-K."/>
            <person name="Chunyu W.-X."/>
            <person name="Feng Y.-Z."/>
        </authorList>
    </citation>
    <scope>NUCLEOTIDE SEQUENCE [LARGE SCALE GENOMIC DNA]</scope>
    <source>
        <strain evidence="12 13">YIM 96095</strain>
    </source>
</reference>
<dbReference type="OrthoDB" id="3526306at2"/>
<dbReference type="InterPro" id="IPR050482">
    <property type="entry name" value="Sensor_HK_TwoCompSys"/>
</dbReference>
<evidence type="ECO:0000313" key="13">
    <source>
        <dbReference type="Proteomes" id="UP000269198"/>
    </source>
</evidence>
<keyword evidence="5" id="KW-0547">Nucleotide-binding</keyword>
<dbReference type="Pfam" id="PF07730">
    <property type="entry name" value="HisKA_3"/>
    <property type="match status" value="1"/>
</dbReference>
<protein>
    <recommendedName>
        <fullName evidence="2">histidine kinase</fullName>
        <ecNumber evidence="2">2.7.13.3</ecNumber>
    </recommendedName>
</protein>
<evidence type="ECO:0000256" key="4">
    <source>
        <dbReference type="ARBA" id="ARBA00022679"/>
    </source>
</evidence>
<keyword evidence="7" id="KW-0067">ATP-binding</keyword>
<dbReference type="InterPro" id="IPR025828">
    <property type="entry name" value="Put_sensor_dom"/>
</dbReference>
<keyword evidence="9" id="KW-0472">Membrane</keyword>
<evidence type="ECO:0000256" key="7">
    <source>
        <dbReference type="ARBA" id="ARBA00022840"/>
    </source>
</evidence>
<dbReference type="Gene3D" id="1.20.5.1930">
    <property type="match status" value="1"/>
</dbReference>
<keyword evidence="8" id="KW-0902">Two-component regulatory system</keyword>
<keyword evidence="6 12" id="KW-0418">Kinase</keyword>
<evidence type="ECO:0000256" key="6">
    <source>
        <dbReference type="ARBA" id="ARBA00022777"/>
    </source>
</evidence>
<feature type="transmembrane region" description="Helical" evidence="9">
    <location>
        <begin position="13"/>
        <end position="38"/>
    </location>
</feature>
<organism evidence="12 13">
    <name type="scientific">Halostreptopolyspora alba</name>
    <dbReference type="NCBI Taxonomy" id="2487137"/>
    <lineage>
        <taxon>Bacteria</taxon>
        <taxon>Bacillati</taxon>
        <taxon>Actinomycetota</taxon>
        <taxon>Actinomycetes</taxon>
        <taxon>Streptosporangiales</taxon>
        <taxon>Nocardiopsidaceae</taxon>
        <taxon>Halostreptopolyspora</taxon>
    </lineage>
</organism>
<feature type="domain" description="Putative sensor" evidence="11">
    <location>
        <begin position="13"/>
        <end position="191"/>
    </location>
</feature>
<dbReference type="EC" id="2.7.13.3" evidence="2"/>
<dbReference type="Gene3D" id="3.30.565.10">
    <property type="entry name" value="Histidine kinase-like ATPase, C-terminal domain"/>
    <property type="match status" value="1"/>
</dbReference>
<dbReference type="AlphaFoldDB" id="A0A3N0E5Y8"/>
<evidence type="ECO:0000256" key="3">
    <source>
        <dbReference type="ARBA" id="ARBA00022553"/>
    </source>
</evidence>
<evidence type="ECO:0000256" key="1">
    <source>
        <dbReference type="ARBA" id="ARBA00000085"/>
    </source>
</evidence>
<dbReference type="GO" id="GO:0000155">
    <property type="term" value="F:phosphorelay sensor kinase activity"/>
    <property type="evidence" value="ECO:0007669"/>
    <property type="project" value="InterPro"/>
</dbReference>
<dbReference type="Proteomes" id="UP000269198">
    <property type="component" value="Unassembled WGS sequence"/>
</dbReference>
<feature type="transmembrane region" description="Helical" evidence="9">
    <location>
        <begin position="151"/>
        <end position="176"/>
    </location>
</feature>
<evidence type="ECO:0000313" key="12">
    <source>
        <dbReference type="EMBL" id="RNL83250.1"/>
    </source>
</evidence>
<proteinExistence type="predicted"/>
<dbReference type="GO" id="GO:0016020">
    <property type="term" value="C:membrane"/>
    <property type="evidence" value="ECO:0007669"/>
    <property type="project" value="InterPro"/>
</dbReference>
<dbReference type="InterPro" id="IPR036890">
    <property type="entry name" value="HATPase_C_sf"/>
</dbReference>
<evidence type="ECO:0000256" key="2">
    <source>
        <dbReference type="ARBA" id="ARBA00012438"/>
    </source>
</evidence>
<keyword evidence="3" id="KW-0597">Phosphoprotein</keyword>
<comment type="catalytic activity">
    <reaction evidence="1">
        <text>ATP + protein L-histidine = ADP + protein N-phospho-L-histidine.</text>
        <dbReference type="EC" id="2.7.13.3"/>
    </reaction>
</comment>
<feature type="transmembrane region" description="Helical" evidence="9">
    <location>
        <begin position="110"/>
        <end position="131"/>
    </location>
</feature>
<feature type="domain" description="Signal transduction histidine kinase subgroup 3 dimerisation and phosphoacceptor" evidence="10">
    <location>
        <begin position="224"/>
        <end position="291"/>
    </location>
</feature>
<dbReference type="SUPFAM" id="SSF55874">
    <property type="entry name" value="ATPase domain of HSP90 chaperone/DNA topoisomerase II/histidine kinase"/>
    <property type="match status" value="1"/>
</dbReference>
<keyword evidence="4" id="KW-0808">Transferase</keyword>
<dbReference type="InterPro" id="IPR011712">
    <property type="entry name" value="Sig_transdc_His_kin_sub3_dim/P"/>
</dbReference>
<name>A0A3N0E5Y8_9ACTN</name>
<dbReference type="PANTHER" id="PTHR24421">
    <property type="entry name" value="NITRATE/NITRITE SENSOR PROTEIN NARX-RELATED"/>
    <property type="match status" value="1"/>
</dbReference>
<dbReference type="RefSeq" id="WP_123202450.1">
    <property type="nucleotide sequence ID" value="NZ_RJMB01000018.1"/>
</dbReference>
<keyword evidence="9" id="KW-0812">Transmembrane</keyword>
<keyword evidence="13" id="KW-1185">Reference proteome</keyword>
<dbReference type="CDD" id="cd16917">
    <property type="entry name" value="HATPase_UhpB-NarQ-NarX-like"/>
    <property type="match status" value="1"/>
</dbReference>
<evidence type="ECO:0000256" key="9">
    <source>
        <dbReference type="SAM" id="Phobius"/>
    </source>
</evidence>
<keyword evidence="9" id="KW-1133">Transmembrane helix</keyword>
<evidence type="ECO:0000259" key="10">
    <source>
        <dbReference type="Pfam" id="PF07730"/>
    </source>
</evidence>
<evidence type="ECO:0000256" key="8">
    <source>
        <dbReference type="ARBA" id="ARBA00023012"/>
    </source>
</evidence>
<gene>
    <name evidence="12" type="ORF">EFW17_17140</name>
</gene>
<accession>A0A3N0E5Y8</accession>
<sequence>MNMLVRGWRAARYLLRAFATGLAAMVALPVLALCAMAIPLGGLGVPLPPHALEGVRRWAAWEHREACEYTGAERPPWPEAPPPTGWRRRLRHTLDDPATSRSVRWLLAHAPLGTLAGMVGLVAVLGVPSALGKLAVWWAMPEPLTFLGVPAHGWGVALGGGLAEIVAFAAVFLWAAPPLAGGYARLTARLLSPSEAELRADRLTERVEELSHTRAEALQAHGAELRRIERDLHDGAQAQLVTLAMRVGLAERVVTDDPDQAARLLREARGSAEDAMTELRDVIRTMYPPVLADRGLGGAVSALGSRCAVPTHVRVGELGTLPAAVEAAAYFGVAEALTNVTRHSGATSAEVRLERLGQTLRVGIHDNGTGGAEGADGTGINGIRRRVAALDGTISVSSPAGGPTVIEVELPCAS</sequence>
<dbReference type="Pfam" id="PF13796">
    <property type="entry name" value="Sensor"/>
    <property type="match status" value="1"/>
</dbReference>
<evidence type="ECO:0000256" key="5">
    <source>
        <dbReference type="ARBA" id="ARBA00022741"/>
    </source>
</evidence>